<accession>A0A3B0WPK3</accession>
<protein>
    <submittedName>
        <fullName evidence="2">FIG016425: Soluble lytic murein transglycosylase and related regulatory proteins (Some contain LysM/invasin domains)</fullName>
    </submittedName>
</protein>
<organism evidence="2">
    <name type="scientific">hydrothermal vent metagenome</name>
    <dbReference type="NCBI Taxonomy" id="652676"/>
    <lineage>
        <taxon>unclassified sequences</taxon>
        <taxon>metagenomes</taxon>
        <taxon>ecological metagenomes</taxon>
    </lineage>
</organism>
<reference evidence="2" key="1">
    <citation type="submission" date="2018-06" db="EMBL/GenBank/DDBJ databases">
        <authorList>
            <person name="Zhirakovskaya E."/>
        </authorList>
    </citation>
    <scope>NUCLEOTIDE SEQUENCE</scope>
</reference>
<evidence type="ECO:0000313" key="2">
    <source>
        <dbReference type="EMBL" id="VAW51239.1"/>
    </source>
</evidence>
<dbReference type="PANTHER" id="PTHR37423:SF2">
    <property type="entry name" value="MEMBRANE-BOUND LYTIC MUREIN TRANSGLYCOSYLASE C"/>
    <property type="match status" value="1"/>
</dbReference>
<dbReference type="EMBL" id="UOFD01000026">
    <property type="protein sequence ID" value="VAW51239.1"/>
    <property type="molecule type" value="Genomic_DNA"/>
</dbReference>
<dbReference type="InterPro" id="IPR008258">
    <property type="entry name" value="Transglycosylase_SLT_dom_1"/>
</dbReference>
<dbReference type="InterPro" id="IPR023346">
    <property type="entry name" value="Lysozyme-like_dom_sf"/>
</dbReference>
<name>A0A3B0WPK3_9ZZZZ</name>
<evidence type="ECO:0000259" key="1">
    <source>
        <dbReference type="Pfam" id="PF01464"/>
    </source>
</evidence>
<dbReference type="Pfam" id="PF01464">
    <property type="entry name" value="SLT"/>
    <property type="match status" value="1"/>
</dbReference>
<dbReference type="AlphaFoldDB" id="A0A3B0WPK3"/>
<dbReference type="SUPFAM" id="SSF53955">
    <property type="entry name" value="Lysozyme-like"/>
    <property type="match status" value="1"/>
</dbReference>
<dbReference type="PANTHER" id="PTHR37423">
    <property type="entry name" value="SOLUBLE LYTIC MUREIN TRANSGLYCOSYLASE-RELATED"/>
    <property type="match status" value="1"/>
</dbReference>
<gene>
    <name evidence="2" type="ORF">MNBD_GAMMA06-1062</name>
</gene>
<dbReference type="CDD" id="cd00254">
    <property type="entry name" value="LT-like"/>
    <property type="match status" value="1"/>
</dbReference>
<sequence length="191" mass="22259">MLTRLNTLILLLIINILSITQVHAKNQVDPQLRQLLTDAINSSESFDDRFHAEVWLFDMSNRLKRFVKDEKTRLAMLKQVHLEANRVELQPELVLALIEVESHFDTYAISKSGAQGIMQIMPFWLNEIGRPNDNLIDMKTNLRMGCTILKYYMTMEKNDLHKALARYNGSRGSKVYSNKVLKALQHHWYQS</sequence>
<proteinExistence type="predicted"/>
<dbReference type="Gene3D" id="1.10.530.10">
    <property type="match status" value="1"/>
</dbReference>
<feature type="domain" description="Transglycosylase SLT" evidence="1">
    <location>
        <begin position="84"/>
        <end position="173"/>
    </location>
</feature>